<sequence length="501" mass="60721">MSKKQITLTEEEQLDYITQEILKLKKQTASNIINIGQNLVCVKQTIPYGEFTKYLKEKVDFTRQQADKFMKIYEAYANEESKSTLQPKWGVEKLYTLTTIPEKDRDKFIEENNIDEISTRELKKKVKEFKNPVKKRKPKYKIIDVEVTEETENKEIEPKKILRKAEKIIKEIEIRTGEFYTQNCSIDNIRCDDRGGVLGQLYAVGEITEEELLETVQYYCLDLDVNFKDLISEKAKENYIKNIDNSYSHYYDKEYYIDIVESKDLSYLNTNNFDDWDEDEIKEDFIKNYKVEENKITILLGYNENGDENLCVYKNKKLIGHYSLGEYWNPTDEKEVKLLKQRINKLAKFEHIQLEELFNKWLKQYTKYYKKELERRKECEDSRKREEEYKEKKEHWESIYNYITSFKFEDIYDENCDIKDWEKYKNNDEQYKKYQKRQKDRWKDYDFGNLFENTQMTVKEENKPIYKRLYRTLSLTYHPDKIGGDGREMQIVNQLKEMWGV</sequence>
<dbReference type="SUPFAM" id="SSF46565">
    <property type="entry name" value="Chaperone J-domain"/>
    <property type="match status" value="1"/>
</dbReference>
<keyword evidence="1" id="KW-0235">DNA replication</keyword>
<organism evidence="2 3">
    <name type="scientific">Clostridium botulinum</name>
    <dbReference type="NCBI Taxonomy" id="1491"/>
    <lineage>
        <taxon>Bacteria</taxon>
        <taxon>Bacillati</taxon>
        <taxon>Bacillota</taxon>
        <taxon>Clostridia</taxon>
        <taxon>Eubacteriales</taxon>
        <taxon>Clostridiaceae</taxon>
        <taxon>Clostridium</taxon>
    </lineage>
</organism>
<comment type="caution">
    <text evidence="2">The sequence shown here is derived from an EMBL/GenBank/DDBJ whole genome shotgun (WGS) entry which is preliminary data.</text>
</comment>
<dbReference type="GO" id="GO:0006260">
    <property type="term" value="P:DNA replication"/>
    <property type="evidence" value="ECO:0007669"/>
    <property type="project" value="UniProtKB-KW"/>
</dbReference>
<dbReference type="InterPro" id="IPR036869">
    <property type="entry name" value="J_dom_sf"/>
</dbReference>
<accession>A0A846JL41</accession>
<dbReference type="Pfam" id="PF11300">
    <property type="entry name" value="DUF3102"/>
    <property type="match status" value="1"/>
</dbReference>
<evidence type="ECO:0000256" key="1">
    <source>
        <dbReference type="ARBA" id="ARBA00022705"/>
    </source>
</evidence>
<dbReference type="Proteomes" id="UP000480039">
    <property type="component" value="Unassembled WGS sequence"/>
</dbReference>
<dbReference type="EMBL" id="SWQE01000017">
    <property type="protein sequence ID" value="NFJ10635.1"/>
    <property type="molecule type" value="Genomic_DNA"/>
</dbReference>
<evidence type="ECO:0000313" key="2">
    <source>
        <dbReference type="EMBL" id="NFJ10635.1"/>
    </source>
</evidence>
<protein>
    <submittedName>
        <fullName evidence="2">DUF3102 domain-containing protein</fullName>
    </submittedName>
</protein>
<dbReference type="InterPro" id="IPR021451">
    <property type="entry name" value="DUF3102"/>
</dbReference>
<proteinExistence type="predicted"/>
<dbReference type="Gene3D" id="1.10.287.110">
    <property type="entry name" value="DnaJ domain"/>
    <property type="match status" value="1"/>
</dbReference>
<reference evidence="2 3" key="1">
    <citation type="submission" date="2019-04" db="EMBL/GenBank/DDBJ databases">
        <title>Genome sequencing of Clostridium botulinum Groups I-IV and Clostridium butyricum.</title>
        <authorList>
            <person name="Brunt J."/>
            <person name="Van Vliet A.H.M."/>
            <person name="Stringer S.C."/>
            <person name="Carter A.T."/>
            <person name="Peck M.W."/>
        </authorList>
    </citation>
    <scope>NUCLEOTIDE SEQUENCE [LARGE SCALE GENOMIC DNA]</scope>
    <source>
        <strain evidence="2 3">Colworth BL30</strain>
    </source>
</reference>
<dbReference type="AlphaFoldDB" id="A0A846JL41"/>
<gene>
    <name evidence="2" type="ORF">FC871_19690</name>
</gene>
<evidence type="ECO:0000313" key="3">
    <source>
        <dbReference type="Proteomes" id="UP000480039"/>
    </source>
</evidence>
<name>A0A846JL41_CLOBO</name>